<dbReference type="PROSITE" id="PS50004">
    <property type="entry name" value="C2"/>
    <property type="match status" value="1"/>
</dbReference>
<dbReference type="AlphaFoldDB" id="A0AAV7YCZ8"/>
<dbReference type="InterPro" id="IPR008936">
    <property type="entry name" value="Rho_GTPase_activation_prot"/>
</dbReference>
<dbReference type="InterPro" id="IPR035892">
    <property type="entry name" value="C2_domain_sf"/>
</dbReference>
<dbReference type="Proteomes" id="UP001146793">
    <property type="component" value="Unassembled WGS sequence"/>
</dbReference>
<keyword evidence="1" id="KW-0343">GTPase activation</keyword>
<dbReference type="Gene3D" id="2.60.40.150">
    <property type="entry name" value="C2 domain"/>
    <property type="match status" value="1"/>
</dbReference>
<dbReference type="CDD" id="cd00030">
    <property type="entry name" value="C2"/>
    <property type="match status" value="1"/>
</dbReference>
<dbReference type="PROSITE" id="PS50018">
    <property type="entry name" value="RAS_GTPASE_ACTIV_2"/>
    <property type="match status" value="1"/>
</dbReference>
<organism evidence="4 5">
    <name type="scientific">Anaeramoeba flamelloides</name>
    <dbReference type="NCBI Taxonomy" id="1746091"/>
    <lineage>
        <taxon>Eukaryota</taxon>
        <taxon>Metamonada</taxon>
        <taxon>Anaeramoebidae</taxon>
        <taxon>Anaeramoeba</taxon>
    </lineage>
</organism>
<name>A0AAV7YCZ8_9EUKA</name>
<dbReference type="SMART" id="SM00239">
    <property type="entry name" value="C2"/>
    <property type="match status" value="1"/>
</dbReference>
<dbReference type="Pfam" id="PF00616">
    <property type="entry name" value="RasGAP"/>
    <property type="match status" value="1"/>
</dbReference>
<feature type="domain" description="C2" evidence="2">
    <location>
        <begin position="1"/>
        <end position="112"/>
    </location>
</feature>
<evidence type="ECO:0000259" key="3">
    <source>
        <dbReference type="PROSITE" id="PS50018"/>
    </source>
</evidence>
<dbReference type="InterPro" id="IPR039360">
    <property type="entry name" value="Ras_GTPase"/>
</dbReference>
<dbReference type="GO" id="GO:0005096">
    <property type="term" value="F:GTPase activator activity"/>
    <property type="evidence" value="ECO:0007669"/>
    <property type="project" value="UniProtKB-KW"/>
</dbReference>
<comment type="caution">
    <text evidence="4">The sequence shown here is derived from an EMBL/GenBank/DDBJ whole genome shotgun (WGS) entry which is preliminary data.</text>
</comment>
<evidence type="ECO:0000256" key="1">
    <source>
        <dbReference type="ARBA" id="ARBA00022468"/>
    </source>
</evidence>
<dbReference type="Pfam" id="PF04784">
    <property type="entry name" value="DUF547"/>
    <property type="match status" value="1"/>
</dbReference>
<dbReference type="InterPro" id="IPR000008">
    <property type="entry name" value="C2_dom"/>
</dbReference>
<evidence type="ECO:0000259" key="2">
    <source>
        <dbReference type="PROSITE" id="PS50004"/>
    </source>
</evidence>
<dbReference type="EMBL" id="JANTQA010000060">
    <property type="protein sequence ID" value="KAJ3427677.1"/>
    <property type="molecule type" value="Genomic_DNA"/>
</dbReference>
<dbReference type="SMART" id="SM00323">
    <property type="entry name" value="RasGAP"/>
    <property type="match status" value="1"/>
</dbReference>
<dbReference type="Gene3D" id="1.10.506.10">
    <property type="entry name" value="GTPase Activation - p120gap, domain 1"/>
    <property type="match status" value="2"/>
</dbReference>
<evidence type="ECO:0000313" key="5">
    <source>
        <dbReference type="Proteomes" id="UP001146793"/>
    </source>
</evidence>
<evidence type="ECO:0000313" key="4">
    <source>
        <dbReference type="EMBL" id="KAJ3427677.1"/>
    </source>
</evidence>
<dbReference type="PANTHER" id="PTHR10194">
    <property type="entry name" value="RAS GTPASE-ACTIVATING PROTEINS"/>
    <property type="match status" value="1"/>
</dbReference>
<proteinExistence type="predicted"/>
<dbReference type="InterPro" id="IPR001936">
    <property type="entry name" value="RasGAP_dom"/>
</dbReference>
<accession>A0AAV7YCZ8</accession>
<reference evidence="4" key="1">
    <citation type="submission" date="2022-08" db="EMBL/GenBank/DDBJ databases">
        <title>Novel sulphate-reducing endosymbionts in the free-living metamonad Anaeramoeba.</title>
        <authorList>
            <person name="Jerlstrom-Hultqvist J."/>
            <person name="Cepicka I."/>
            <person name="Gallot-Lavallee L."/>
            <person name="Salas-Leiva D."/>
            <person name="Curtis B.A."/>
            <person name="Zahonova K."/>
            <person name="Pipaliya S."/>
            <person name="Dacks J."/>
            <person name="Roger A.J."/>
        </authorList>
    </citation>
    <scope>NUCLEOTIDE SEQUENCE</scope>
    <source>
        <strain evidence="4">Busselton2</strain>
    </source>
</reference>
<sequence>MTNSQEKEQPQLFIEVIQAKNLPKPNKKSKSGSPKSTFCQIEFEKKKLETNFRSFMKPVWNEQFLFLVKNPEDSKVKLKFFLHLGKKKHLLLGYLEIPTKKLSNEQPLIDWFEIAFSKNTKKSNDKPIPSLLMPKIQLKLHFTFTNKHLKEEKKELVWRKDFQQLVDLALKDSNLVLTTLTDVVHSGDADKVAQLIVSVLRHYNKIVPFINFSIDREVQKTRSPQQLFRTNSMATKMMVALKTPSTNAYITSVLKKPVLEILKIQEEISLDSEKTTEEERKTNLELIKKLSQKFFDNVFHSSNIIPWEYKEICYHMHNSVKKKFPEYVFISVAGFIFLRVLCPSIINPSSFLKLSEPVTSNKLKNLVFVAKIIQTFVNGIKFGIKDENLLPLNKWSAENRPKLNEFILKVSSKIKDDQKDSLKKNNKDIPYFVPSQYLFDLLNIFNKYYNAMSTILYVPEKENEEESMSLFLNADDPSVELAILLNILKVPESPLAKKSHTVPNSEILKNKAMKITQMGNDTELLTQGEDDPYVLNSDYTFGGKIPRKATVIGEEVIGFFKGLLNEFEVKDQDNNNTKDNEMTKKSVSNNKMEIISYNKKNNWKIIKKSTAYSEFVLELSELKKLKLEELNLSEKIAFWINIYNSLLIHGSIVNKSIPESNFHLKTFNSQYKYNIAGLIFSRDDIYQGLLKSHPDYFPKNDRRRAFILPKYSFIPLMLFALSDLQMTSPEIRIFHSKDIDKELLFSCKTYIQDFVHIKNNSNKIILSNLFKWNLEIFGGTDDAVINFILEMLSLLNNNLYQKFLQITKNQEYRVEYQNLPFYSKNTLKFKSSSKKLHIKKNDIQNSINFSFTNNFDLEQTFKK</sequence>
<dbReference type="SUPFAM" id="SSF48350">
    <property type="entry name" value="GTPase activation domain, GAP"/>
    <property type="match status" value="1"/>
</dbReference>
<feature type="domain" description="Ras-GAP" evidence="3">
    <location>
        <begin position="188"/>
        <end position="378"/>
    </location>
</feature>
<protein>
    <submittedName>
        <fullName evidence="4">Ras gtpase-activating protein</fullName>
    </submittedName>
</protein>
<dbReference type="InterPro" id="IPR006869">
    <property type="entry name" value="DUF547"/>
</dbReference>
<dbReference type="Pfam" id="PF00168">
    <property type="entry name" value="C2"/>
    <property type="match status" value="1"/>
</dbReference>
<dbReference type="SUPFAM" id="SSF49562">
    <property type="entry name" value="C2 domain (Calcium/lipid-binding domain, CaLB)"/>
    <property type="match status" value="1"/>
</dbReference>
<gene>
    <name evidence="4" type="ORF">M0812_25305</name>
</gene>